<evidence type="ECO:0000256" key="5">
    <source>
        <dbReference type="ARBA" id="ARBA00023134"/>
    </source>
</evidence>
<gene>
    <name evidence="9 13" type="primary">ffh</name>
    <name evidence="13" type="ORF">H9724_08305</name>
</gene>
<keyword evidence="9" id="KW-0963">Cytoplasm</keyword>
<name>A0A9D2JQG1_9FIRM</name>
<sequence>MAFESLTERLNGVFKKLRGKGKLSEADIKAAMREVRMALLEADVNYKVAKDFCAEVSQRAMGQEVMESLTPAQQVVKIVNEELTRLMGGDEPRYLHIKNKGQTVLMMCGLQGNGKTTHAAKLGKFYRSQGRRPLLVACDVYRPAAIQQLQIVGEQAGVPVFAMGTEKPELIAQKAMAHARDHGNDIVILDTAGRLQIDDALMDELVRIKEAVEVDETLLVVDAMAGQEAVNVAKTFNEKIGITGVVLTKTDGDTRGGAALSVLAVTGKPVYFQGTGEKLEDLEPFYPSRMAGRILGMGDVLSLIEKAQSIQNDKEAEEAARRMMENKFDMNDLLAQFQQVKKMGGASALLAMMPGGSQIDADALDEKALPHIEAIIYSMTPAERARPEIINPKRKRRIAAGSGQTVEAVNKLLRQYEMMQKVMKKVRRNPKGFMRSLGSLGGGFGGMKGFGR</sequence>
<comment type="domain">
    <text evidence="9">Composed of three domains: the N-terminal N domain, which is responsible for interactions with the ribosome, the central G domain, which binds GTP, and the C-terminal M domain, which binds the RNA and the signal sequence of the RNC.</text>
</comment>
<dbReference type="Proteomes" id="UP000824105">
    <property type="component" value="Unassembled WGS sequence"/>
</dbReference>
<dbReference type="FunFam" id="3.40.50.300:FF:000022">
    <property type="entry name" value="Signal recognition particle 54 kDa subunit"/>
    <property type="match status" value="1"/>
</dbReference>
<evidence type="ECO:0000256" key="4">
    <source>
        <dbReference type="ARBA" id="ARBA00022884"/>
    </source>
</evidence>
<dbReference type="SUPFAM" id="SSF52540">
    <property type="entry name" value="P-loop containing nucleoside triphosphate hydrolases"/>
    <property type="match status" value="1"/>
</dbReference>
<comment type="function">
    <text evidence="9">Involved in targeting and insertion of nascent membrane proteins into the cytoplasmic membrane. Binds to the hydrophobic signal sequence of the ribosome-nascent chain (RNC) as it emerges from the ribosomes. The SRP-RNC complex is then targeted to the cytoplasmic membrane where it interacts with the SRP receptor FtsY.</text>
</comment>
<keyword evidence="6 9" id="KW-0733">Signal recognition particle</keyword>
<dbReference type="Gene3D" id="1.10.260.30">
    <property type="entry name" value="Signal recognition particle, SRP54 subunit, M-domain"/>
    <property type="match status" value="1"/>
</dbReference>
<evidence type="ECO:0000259" key="12">
    <source>
        <dbReference type="SMART" id="SM00963"/>
    </source>
</evidence>
<comment type="catalytic activity">
    <reaction evidence="8 9">
        <text>GTP + H2O = GDP + phosphate + H(+)</text>
        <dbReference type="Rhea" id="RHEA:19669"/>
        <dbReference type="ChEBI" id="CHEBI:15377"/>
        <dbReference type="ChEBI" id="CHEBI:15378"/>
        <dbReference type="ChEBI" id="CHEBI:37565"/>
        <dbReference type="ChEBI" id="CHEBI:43474"/>
        <dbReference type="ChEBI" id="CHEBI:58189"/>
        <dbReference type="EC" id="3.6.5.4"/>
    </reaction>
</comment>
<feature type="domain" description="SRP54-type proteins GTP-binding" evidence="11">
    <location>
        <begin position="102"/>
        <end position="296"/>
    </location>
</feature>
<evidence type="ECO:0000256" key="9">
    <source>
        <dbReference type="HAMAP-Rule" id="MF_00306"/>
    </source>
</evidence>
<evidence type="ECO:0000256" key="3">
    <source>
        <dbReference type="ARBA" id="ARBA00022801"/>
    </source>
</evidence>
<dbReference type="SMART" id="SM00382">
    <property type="entry name" value="AAA"/>
    <property type="match status" value="1"/>
</dbReference>
<reference evidence="13" key="2">
    <citation type="submission" date="2021-04" db="EMBL/GenBank/DDBJ databases">
        <authorList>
            <person name="Gilroy R."/>
        </authorList>
    </citation>
    <scope>NUCLEOTIDE SEQUENCE</scope>
    <source>
        <strain evidence="13">CHK188-11489</strain>
    </source>
</reference>
<dbReference type="PANTHER" id="PTHR11564">
    <property type="entry name" value="SIGNAL RECOGNITION PARTICLE 54K PROTEIN SRP54"/>
    <property type="match status" value="1"/>
</dbReference>
<dbReference type="InterPro" id="IPR004780">
    <property type="entry name" value="SRP"/>
</dbReference>
<dbReference type="SMART" id="SM00963">
    <property type="entry name" value="SRP54_N"/>
    <property type="match status" value="1"/>
</dbReference>
<dbReference type="InterPro" id="IPR004125">
    <property type="entry name" value="Signal_recog_particle_SRP54_M"/>
</dbReference>
<comment type="subunit">
    <text evidence="9">Part of the signal recognition particle protein translocation system, which is composed of SRP and FtsY.</text>
</comment>
<comment type="similarity">
    <text evidence="1 9">Belongs to the GTP-binding SRP family. SRP54 subfamily.</text>
</comment>
<dbReference type="EC" id="3.6.5.4" evidence="9"/>
<dbReference type="Gene3D" id="1.20.120.140">
    <property type="entry name" value="Signal recognition particle SRP54, nucleotide-binding domain"/>
    <property type="match status" value="1"/>
</dbReference>
<dbReference type="GO" id="GO:0005525">
    <property type="term" value="F:GTP binding"/>
    <property type="evidence" value="ECO:0007669"/>
    <property type="project" value="UniProtKB-UniRule"/>
</dbReference>
<evidence type="ECO:0000259" key="11">
    <source>
        <dbReference type="SMART" id="SM00962"/>
    </source>
</evidence>
<proteinExistence type="inferred from homology"/>
<dbReference type="InterPro" id="IPR013822">
    <property type="entry name" value="Signal_recog_particl_SRP54_hlx"/>
</dbReference>
<keyword evidence="7 9" id="KW-0687">Ribonucleoprotein</keyword>
<feature type="binding site" evidence="9">
    <location>
        <begin position="190"/>
        <end position="194"/>
    </location>
    <ligand>
        <name>GTP</name>
        <dbReference type="ChEBI" id="CHEBI:37565"/>
    </ligand>
</feature>
<dbReference type="GO" id="GO:0008312">
    <property type="term" value="F:7S RNA binding"/>
    <property type="evidence" value="ECO:0007669"/>
    <property type="project" value="InterPro"/>
</dbReference>
<evidence type="ECO:0000256" key="6">
    <source>
        <dbReference type="ARBA" id="ARBA00023135"/>
    </source>
</evidence>
<dbReference type="PANTHER" id="PTHR11564:SF5">
    <property type="entry name" value="SIGNAL RECOGNITION PARTICLE SUBUNIT SRP54"/>
    <property type="match status" value="1"/>
</dbReference>
<keyword evidence="4 9" id="KW-0694">RNA-binding</keyword>
<evidence type="ECO:0000256" key="2">
    <source>
        <dbReference type="ARBA" id="ARBA00022741"/>
    </source>
</evidence>
<accession>A0A9D2JQG1</accession>
<comment type="caution">
    <text evidence="13">The sequence shown here is derived from an EMBL/GenBank/DDBJ whole genome shotgun (WGS) entry which is preliminary data.</text>
</comment>
<dbReference type="SMART" id="SM00962">
    <property type="entry name" value="SRP54"/>
    <property type="match status" value="1"/>
</dbReference>
<dbReference type="InterPro" id="IPR000897">
    <property type="entry name" value="SRP54_GTPase_dom"/>
</dbReference>
<feature type="binding site" evidence="9">
    <location>
        <begin position="248"/>
        <end position="251"/>
    </location>
    <ligand>
        <name>GTP</name>
        <dbReference type="ChEBI" id="CHEBI:37565"/>
    </ligand>
</feature>
<keyword evidence="5 9" id="KW-0342">GTP-binding</keyword>
<dbReference type="HAMAP" id="MF_00306">
    <property type="entry name" value="SRP54"/>
    <property type="match status" value="1"/>
</dbReference>
<feature type="domain" description="AAA+ ATPase" evidence="10">
    <location>
        <begin position="101"/>
        <end position="247"/>
    </location>
</feature>
<dbReference type="InterPro" id="IPR036891">
    <property type="entry name" value="Signal_recog_part_SRP54_M_sf"/>
</dbReference>
<dbReference type="InterPro" id="IPR022941">
    <property type="entry name" value="SRP54"/>
</dbReference>
<evidence type="ECO:0000256" key="8">
    <source>
        <dbReference type="ARBA" id="ARBA00048027"/>
    </source>
</evidence>
<dbReference type="AlphaFoldDB" id="A0A9D2JQG1"/>
<dbReference type="GO" id="GO:0003924">
    <property type="term" value="F:GTPase activity"/>
    <property type="evidence" value="ECO:0007669"/>
    <property type="project" value="UniProtKB-UniRule"/>
</dbReference>
<feature type="domain" description="Signal recognition particle SRP54 helical bundle" evidence="12">
    <location>
        <begin position="2"/>
        <end position="87"/>
    </location>
</feature>
<organism evidence="13 14">
    <name type="scientific">Candidatus Gemmiger avistercoris</name>
    <dbReference type="NCBI Taxonomy" id="2838606"/>
    <lineage>
        <taxon>Bacteria</taxon>
        <taxon>Bacillati</taxon>
        <taxon>Bacillota</taxon>
        <taxon>Clostridia</taxon>
        <taxon>Eubacteriales</taxon>
        <taxon>Gemmiger</taxon>
    </lineage>
</organism>
<keyword evidence="3 9" id="KW-0378">Hydrolase</keyword>
<evidence type="ECO:0000256" key="1">
    <source>
        <dbReference type="ARBA" id="ARBA00005450"/>
    </source>
</evidence>
<dbReference type="InterPro" id="IPR027417">
    <property type="entry name" value="P-loop_NTPase"/>
</dbReference>
<evidence type="ECO:0000256" key="7">
    <source>
        <dbReference type="ARBA" id="ARBA00023274"/>
    </source>
</evidence>
<reference evidence="13" key="1">
    <citation type="journal article" date="2021" name="PeerJ">
        <title>Extensive microbial diversity within the chicken gut microbiome revealed by metagenomics and culture.</title>
        <authorList>
            <person name="Gilroy R."/>
            <person name="Ravi A."/>
            <person name="Getino M."/>
            <person name="Pursley I."/>
            <person name="Horton D.L."/>
            <person name="Alikhan N.F."/>
            <person name="Baker D."/>
            <person name="Gharbi K."/>
            <person name="Hall N."/>
            <person name="Watson M."/>
            <person name="Adriaenssens E.M."/>
            <person name="Foster-Nyarko E."/>
            <person name="Jarju S."/>
            <person name="Secka A."/>
            <person name="Antonio M."/>
            <person name="Oren A."/>
            <person name="Chaudhuri R.R."/>
            <person name="La Ragione R."/>
            <person name="Hildebrand F."/>
            <person name="Pallen M.J."/>
        </authorList>
    </citation>
    <scope>NUCLEOTIDE SEQUENCE</scope>
    <source>
        <strain evidence="13">CHK188-11489</strain>
    </source>
</reference>
<dbReference type="Gene3D" id="3.40.50.300">
    <property type="entry name" value="P-loop containing nucleotide triphosphate hydrolases"/>
    <property type="match status" value="1"/>
</dbReference>
<dbReference type="Pfam" id="PF02881">
    <property type="entry name" value="SRP54_N"/>
    <property type="match status" value="1"/>
</dbReference>
<dbReference type="InterPro" id="IPR042101">
    <property type="entry name" value="SRP54_N_sf"/>
</dbReference>
<dbReference type="CDD" id="cd18539">
    <property type="entry name" value="SRP_G"/>
    <property type="match status" value="1"/>
</dbReference>
<dbReference type="InterPro" id="IPR003593">
    <property type="entry name" value="AAA+_ATPase"/>
</dbReference>
<keyword evidence="2 9" id="KW-0547">Nucleotide-binding</keyword>
<dbReference type="GO" id="GO:0006614">
    <property type="term" value="P:SRP-dependent cotranslational protein targeting to membrane"/>
    <property type="evidence" value="ECO:0007669"/>
    <property type="project" value="InterPro"/>
</dbReference>
<dbReference type="SUPFAM" id="SSF47446">
    <property type="entry name" value="Signal peptide-binding domain"/>
    <property type="match status" value="1"/>
</dbReference>
<dbReference type="Pfam" id="PF02978">
    <property type="entry name" value="SRP_SPB"/>
    <property type="match status" value="1"/>
</dbReference>
<protein>
    <recommendedName>
        <fullName evidence="9">Signal recognition particle protein</fullName>
        <ecNumber evidence="9">3.6.5.4</ecNumber>
    </recommendedName>
    <alternativeName>
        <fullName evidence="9">Fifty-four homolog</fullName>
    </alternativeName>
</protein>
<comment type="subcellular location">
    <subcellularLocation>
        <location evidence="9">Cytoplasm</location>
    </subcellularLocation>
    <text evidence="9">The SRP-RNC complex is targeted to the cytoplasmic membrane.</text>
</comment>
<dbReference type="NCBIfam" id="TIGR00959">
    <property type="entry name" value="ffh"/>
    <property type="match status" value="1"/>
</dbReference>
<feature type="binding site" evidence="9">
    <location>
        <begin position="109"/>
        <end position="116"/>
    </location>
    <ligand>
        <name>GTP</name>
        <dbReference type="ChEBI" id="CHEBI:37565"/>
    </ligand>
</feature>
<evidence type="ECO:0000313" key="13">
    <source>
        <dbReference type="EMBL" id="HIZ62752.1"/>
    </source>
</evidence>
<dbReference type="Pfam" id="PF00448">
    <property type="entry name" value="SRP54"/>
    <property type="match status" value="1"/>
</dbReference>
<dbReference type="EMBL" id="DXBF01000064">
    <property type="protein sequence ID" value="HIZ62752.1"/>
    <property type="molecule type" value="Genomic_DNA"/>
</dbReference>
<dbReference type="GO" id="GO:0048500">
    <property type="term" value="C:signal recognition particle"/>
    <property type="evidence" value="ECO:0007669"/>
    <property type="project" value="UniProtKB-UniRule"/>
</dbReference>
<evidence type="ECO:0000259" key="10">
    <source>
        <dbReference type="SMART" id="SM00382"/>
    </source>
</evidence>
<evidence type="ECO:0000313" key="14">
    <source>
        <dbReference type="Proteomes" id="UP000824105"/>
    </source>
</evidence>